<gene>
    <name evidence="2" type="ORF">K8V20_06100</name>
</gene>
<feature type="transmembrane region" description="Helical" evidence="1">
    <location>
        <begin position="115"/>
        <end position="136"/>
    </location>
</feature>
<organism evidence="2 3">
    <name type="scientific">Subdoligranulum variabile</name>
    <dbReference type="NCBI Taxonomy" id="214851"/>
    <lineage>
        <taxon>Bacteria</taxon>
        <taxon>Bacillati</taxon>
        <taxon>Bacillota</taxon>
        <taxon>Clostridia</taxon>
        <taxon>Eubacteriales</taxon>
        <taxon>Oscillospiraceae</taxon>
        <taxon>Subdoligranulum</taxon>
    </lineage>
</organism>
<evidence type="ECO:0000313" key="3">
    <source>
        <dbReference type="Proteomes" id="UP000782880"/>
    </source>
</evidence>
<proteinExistence type="predicted"/>
<name>A0A921IJA7_9FIRM</name>
<evidence type="ECO:0000256" key="1">
    <source>
        <dbReference type="SAM" id="Phobius"/>
    </source>
</evidence>
<keyword evidence="1" id="KW-0472">Membrane</keyword>
<feature type="transmembrane region" description="Helical" evidence="1">
    <location>
        <begin position="36"/>
        <end position="55"/>
    </location>
</feature>
<feature type="transmembrane region" description="Helical" evidence="1">
    <location>
        <begin position="214"/>
        <end position="235"/>
    </location>
</feature>
<comment type="caution">
    <text evidence="2">The sequence shown here is derived from an EMBL/GenBank/DDBJ whole genome shotgun (WGS) entry which is preliminary data.</text>
</comment>
<keyword evidence="1" id="KW-1133">Transmembrane helix</keyword>
<feature type="transmembrane region" description="Helical" evidence="1">
    <location>
        <begin position="76"/>
        <end position="95"/>
    </location>
</feature>
<dbReference type="Proteomes" id="UP000782880">
    <property type="component" value="Unassembled WGS sequence"/>
</dbReference>
<dbReference type="EMBL" id="DYVE01000159">
    <property type="protein sequence ID" value="HJG28199.1"/>
    <property type="molecule type" value="Genomic_DNA"/>
</dbReference>
<reference evidence="2" key="2">
    <citation type="submission" date="2021-09" db="EMBL/GenBank/DDBJ databases">
        <authorList>
            <person name="Gilroy R."/>
        </authorList>
    </citation>
    <scope>NUCLEOTIDE SEQUENCE</scope>
    <source>
        <strain evidence="2">ChiBcec21-2208</strain>
    </source>
</reference>
<sequence>MKKKRPHGGLVLLLGLVLAGLHLADLLLWTDGNTGFALQGSVWARYVVWLAVLLLPYLPARRAAAQPAALGDKNPVLGMSMVLCGLLLAASGAWTLPAARYVTQYPAAFESYPLFAAWADVVTPLLAGIWLVLYGVRAFAGFGIRRERLGSPLVAGVLPLCILWRLIWRFQFVPASLQRMPCTLRVLSAVAALLFAVVLLKVFLVPGYACGHTLFAAGSGCFLLCTGLELTQTLYEAANGMLILPDLMTGLGIGAFGLCGLVCAWASCGADATEQE</sequence>
<dbReference type="AlphaFoldDB" id="A0A921IJA7"/>
<feature type="transmembrane region" description="Helical" evidence="1">
    <location>
        <begin position="187"/>
        <end position="207"/>
    </location>
</feature>
<reference evidence="2" key="1">
    <citation type="journal article" date="2021" name="PeerJ">
        <title>Extensive microbial diversity within the chicken gut microbiome revealed by metagenomics and culture.</title>
        <authorList>
            <person name="Gilroy R."/>
            <person name="Ravi A."/>
            <person name="Getino M."/>
            <person name="Pursley I."/>
            <person name="Horton D.L."/>
            <person name="Alikhan N.F."/>
            <person name="Baker D."/>
            <person name="Gharbi K."/>
            <person name="Hall N."/>
            <person name="Watson M."/>
            <person name="Adriaenssens E.M."/>
            <person name="Foster-Nyarko E."/>
            <person name="Jarju S."/>
            <person name="Secka A."/>
            <person name="Antonio M."/>
            <person name="Oren A."/>
            <person name="Chaudhuri R.R."/>
            <person name="La Ragione R."/>
            <person name="Hildebrand F."/>
            <person name="Pallen M.J."/>
        </authorList>
    </citation>
    <scope>NUCLEOTIDE SEQUENCE</scope>
    <source>
        <strain evidence="2">ChiBcec21-2208</strain>
    </source>
</reference>
<evidence type="ECO:0000313" key="2">
    <source>
        <dbReference type="EMBL" id="HJG28199.1"/>
    </source>
</evidence>
<accession>A0A921IJA7</accession>
<protein>
    <submittedName>
        <fullName evidence="2">Uncharacterized protein</fullName>
    </submittedName>
</protein>
<feature type="transmembrane region" description="Helical" evidence="1">
    <location>
        <begin position="148"/>
        <end position="167"/>
    </location>
</feature>
<feature type="transmembrane region" description="Helical" evidence="1">
    <location>
        <begin position="247"/>
        <end position="268"/>
    </location>
</feature>
<keyword evidence="1" id="KW-0812">Transmembrane</keyword>